<evidence type="ECO:0000256" key="8">
    <source>
        <dbReference type="ARBA" id="ARBA00023065"/>
    </source>
</evidence>
<keyword evidence="13" id="KW-1185">Reference proteome</keyword>
<dbReference type="SUPFAM" id="SSF47917">
    <property type="entry name" value="C-terminal domain of alpha and beta subunits of F1 ATP synthase"/>
    <property type="match status" value="1"/>
</dbReference>
<dbReference type="InterPro" id="IPR000194">
    <property type="entry name" value="ATPase_F1/V1/A1_a/bsu_nucl-bd"/>
</dbReference>
<dbReference type="Proteomes" id="UP000189704">
    <property type="component" value="Unplaced"/>
</dbReference>
<dbReference type="FunFam" id="3.40.50.300:FF:004189">
    <property type="entry name" value="AGAP012081-PA"/>
    <property type="match status" value="1"/>
</dbReference>
<dbReference type="PANTHER" id="PTHR15184:SF71">
    <property type="entry name" value="ATP SYNTHASE SUBUNIT BETA, MITOCHONDRIAL"/>
    <property type="match status" value="1"/>
</dbReference>
<evidence type="ECO:0000256" key="3">
    <source>
        <dbReference type="ARBA" id="ARBA00012473"/>
    </source>
</evidence>
<comment type="subcellular location">
    <subcellularLocation>
        <location evidence="1">Membrane</location>
    </subcellularLocation>
</comment>
<protein>
    <recommendedName>
        <fullName evidence="3">H(+)-transporting two-sector ATPase</fullName>
        <ecNumber evidence="3">7.1.2.2</ecNumber>
    </recommendedName>
</protein>
<evidence type="ECO:0000256" key="2">
    <source>
        <dbReference type="ARBA" id="ARBA00008936"/>
    </source>
</evidence>
<evidence type="ECO:0000256" key="1">
    <source>
        <dbReference type="ARBA" id="ARBA00004370"/>
    </source>
</evidence>
<dbReference type="Gene3D" id="3.40.50.12240">
    <property type="match status" value="2"/>
</dbReference>
<dbReference type="GO" id="GO:0045259">
    <property type="term" value="C:proton-transporting ATP synthase complex"/>
    <property type="evidence" value="ECO:0007669"/>
    <property type="project" value="UniProtKB-KW"/>
</dbReference>
<dbReference type="GO" id="GO:0042776">
    <property type="term" value="P:proton motive force-driven mitochondrial ATP synthesis"/>
    <property type="evidence" value="ECO:0007669"/>
    <property type="project" value="TreeGrafter"/>
</dbReference>
<proteinExistence type="inferred from homology"/>
<dbReference type="SMART" id="SM00382">
    <property type="entry name" value="AAA"/>
    <property type="match status" value="1"/>
</dbReference>
<dbReference type="CDD" id="cd18110">
    <property type="entry name" value="ATP-synt_F1_beta_C"/>
    <property type="match status" value="1"/>
</dbReference>
<feature type="domain" description="AAA+ ATPase" evidence="12">
    <location>
        <begin position="86"/>
        <end position="285"/>
    </location>
</feature>
<keyword evidence="6" id="KW-0067">ATP-binding</keyword>
<evidence type="ECO:0000256" key="11">
    <source>
        <dbReference type="ARBA" id="ARBA00023310"/>
    </source>
</evidence>
<dbReference type="SUPFAM" id="SSF52540">
    <property type="entry name" value="P-loop containing nucleoside triphosphate hydrolases"/>
    <property type="match status" value="1"/>
</dbReference>
<evidence type="ECO:0000256" key="4">
    <source>
        <dbReference type="ARBA" id="ARBA00022448"/>
    </source>
</evidence>
<evidence type="ECO:0000313" key="13">
    <source>
        <dbReference type="Proteomes" id="UP000189704"/>
    </source>
</evidence>
<reference evidence="14" key="1">
    <citation type="submission" date="2025-08" db="UniProtKB">
        <authorList>
            <consortium name="RefSeq"/>
        </authorList>
    </citation>
    <scope>IDENTIFICATION</scope>
</reference>
<sequence length="346" mass="37467">MDGTEGLVRGQKVLDSGAPIKIPVGPETLGRIMNVIGEPIDERDPIKTKQFAPIHAEAPEFVEISVEQEILVTGIKVVDLLAPYAKGGKIGLFGGVRVGKTVLIMELINNVAKAHGGYSVFAGVGERTHEGNDLYHEMIESGVINLKDATSKAALVYGQMNEPPGAHAQVALTGLTVAEYFRDQGGQDVLLFIDNIFHFTQAGSEVSALLGRLPSAVGYQPTLATDMGTMQERITTTKKGSITSVQDYKSLQDIIAVLGMDELSEEDKLTVSRARKIQRFLSQPFHIAEVFTGHMGKLVPLKESIKGFQQILAGEYDHLPEQAFYMVGPIEEAVAKTDKLAEEHAS</sequence>
<comment type="similarity">
    <text evidence="2">Belongs to the ATPase alpha/beta chains family.</text>
</comment>
<keyword evidence="9" id="KW-0472">Membrane</keyword>
<dbReference type="EC" id="7.1.2.2" evidence="3"/>
<dbReference type="CDD" id="cd01133">
    <property type="entry name" value="F1-ATPase_beta_CD"/>
    <property type="match status" value="1"/>
</dbReference>
<dbReference type="GO" id="GO:0005739">
    <property type="term" value="C:mitochondrion"/>
    <property type="evidence" value="ECO:0007669"/>
    <property type="project" value="GOC"/>
</dbReference>
<evidence type="ECO:0000313" key="14">
    <source>
        <dbReference type="RefSeq" id="XP_021564072.1"/>
    </source>
</evidence>
<dbReference type="GeneID" id="103251114"/>
<evidence type="ECO:0000256" key="6">
    <source>
        <dbReference type="ARBA" id="ARBA00022840"/>
    </source>
</evidence>
<dbReference type="AlphaFoldDB" id="A0A3Q0DNT4"/>
<keyword evidence="4" id="KW-0813">Transport</keyword>
<keyword evidence="8" id="KW-0406">Ion transport</keyword>
<keyword evidence="10" id="KW-0139">CF(1)</keyword>
<evidence type="ECO:0000259" key="12">
    <source>
        <dbReference type="SMART" id="SM00382"/>
    </source>
</evidence>
<evidence type="ECO:0000256" key="10">
    <source>
        <dbReference type="ARBA" id="ARBA00023196"/>
    </source>
</evidence>
<dbReference type="InterPro" id="IPR050053">
    <property type="entry name" value="ATPase_alpha/beta_chains"/>
</dbReference>
<dbReference type="GO" id="GO:0046933">
    <property type="term" value="F:proton-transporting ATP synthase activity, rotational mechanism"/>
    <property type="evidence" value="ECO:0007669"/>
    <property type="project" value="TreeGrafter"/>
</dbReference>
<evidence type="ECO:0000256" key="5">
    <source>
        <dbReference type="ARBA" id="ARBA00022741"/>
    </source>
</evidence>
<dbReference type="InterPro" id="IPR003593">
    <property type="entry name" value="AAA+_ATPase"/>
</dbReference>
<dbReference type="PANTHER" id="PTHR15184">
    <property type="entry name" value="ATP SYNTHASE"/>
    <property type="match status" value="1"/>
</dbReference>
<keyword evidence="5" id="KW-0547">Nucleotide-binding</keyword>
<keyword evidence="7" id="KW-1278">Translocase</keyword>
<dbReference type="FunFam" id="1.10.1140.10:FF:000001">
    <property type="entry name" value="ATP synthase subunit beta"/>
    <property type="match status" value="1"/>
</dbReference>
<gene>
    <name evidence="14" type="primary">LOC103251114</name>
</gene>
<accession>A0A3Q0DNT4</accession>
<organism evidence="13 14">
    <name type="scientific">Carlito syrichta</name>
    <name type="common">Philippine tarsier</name>
    <name type="synonym">Tarsius syrichta</name>
    <dbReference type="NCBI Taxonomy" id="1868482"/>
    <lineage>
        <taxon>Eukaryota</taxon>
        <taxon>Metazoa</taxon>
        <taxon>Chordata</taxon>
        <taxon>Craniata</taxon>
        <taxon>Vertebrata</taxon>
        <taxon>Euteleostomi</taxon>
        <taxon>Mammalia</taxon>
        <taxon>Eutheria</taxon>
        <taxon>Euarchontoglires</taxon>
        <taxon>Primates</taxon>
        <taxon>Haplorrhini</taxon>
        <taxon>Tarsiiformes</taxon>
        <taxon>Tarsiidae</taxon>
        <taxon>Carlito</taxon>
    </lineage>
</organism>
<dbReference type="RefSeq" id="XP_021564072.1">
    <property type="nucleotide sequence ID" value="XM_021708397.1"/>
</dbReference>
<evidence type="ECO:0000256" key="7">
    <source>
        <dbReference type="ARBA" id="ARBA00022967"/>
    </source>
</evidence>
<dbReference type="Pfam" id="PF00006">
    <property type="entry name" value="ATP-synt_ab"/>
    <property type="match status" value="1"/>
</dbReference>
<keyword evidence="11" id="KW-0066">ATP synthesis</keyword>
<dbReference type="InterPro" id="IPR027417">
    <property type="entry name" value="P-loop_NTPase"/>
</dbReference>
<dbReference type="GO" id="GO:0005524">
    <property type="term" value="F:ATP binding"/>
    <property type="evidence" value="ECO:0007669"/>
    <property type="project" value="UniProtKB-KW"/>
</dbReference>
<evidence type="ECO:0000256" key="9">
    <source>
        <dbReference type="ARBA" id="ARBA00023136"/>
    </source>
</evidence>
<name>A0A3Q0DNT4_CARSF</name>